<proteinExistence type="predicted"/>
<evidence type="ECO:0000313" key="4">
    <source>
        <dbReference type="Proteomes" id="UP000079169"/>
    </source>
</evidence>
<dbReference type="Gene3D" id="3.20.20.80">
    <property type="entry name" value="Glycosidases"/>
    <property type="match status" value="1"/>
</dbReference>
<dbReference type="GO" id="GO:0016020">
    <property type="term" value="C:membrane"/>
    <property type="evidence" value="ECO:0007669"/>
    <property type="project" value="GOC"/>
</dbReference>
<dbReference type="PANTHER" id="PTHR11069">
    <property type="entry name" value="GLUCOSYLCERAMIDASE"/>
    <property type="match status" value="1"/>
</dbReference>
<feature type="signal peptide" evidence="3">
    <location>
        <begin position="1"/>
        <end position="19"/>
    </location>
</feature>
<dbReference type="RefSeq" id="XP_008486863.1">
    <property type="nucleotide sequence ID" value="XM_008488641.2"/>
</dbReference>
<dbReference type="Proteomes" id="UP000079169">
    <property type="component" value="Unplaced"/>
</dbReference>
<dbReference type="STRING" id="121845.A0A1S3DRX3"/>
<keyword evidence="4" id="KW-1185">Reference proteome</keyword>
<dbReference type="AlphaFoldDB" id="A0A1S3DRX3"/>
<feature type="chain" id="PRO_5010479103" evidence="3">
    <location>
        <begin position="20"/>
        <end position="164"/>
    </location>
</feature>
<dbReference type="PaxDb" id="121845-A0A1S3DRX3"/>
<evidence type="ECO:0000256" key="2">
    <source>
        <dbReference type="ARBA" id="ARBA00022801"/>
    </source>
</evidence>
<dbReference type="InterPro" id="IPR001139">
    <property type="entry name" value="Glyco_hydro_30"/>
</dbReference>
<evidence type="ECO:0000256" key="3">
    <source>
        <dbReference type="SAM" id="SignalP"/>
    </source>
</evidence>
<keyword evidence="2" id="KW-0378">Hydrolase</keyword>
<gene>
    <name evidence="5" type="primary">LOC103523609</name>
</gene>
<dbReference type="GeneID" id="103523609"/>
<keyword evidence="1 3" id="KW-0732">Signal</keyword>
<sequence>MAWSIIVFLLFSINIKVWASPCRARKFDQDSVVCVCNVEYCDFEPPRTPTFFQYLLYTSDRDGKRFHVTEGNFRLFDKDNDILGKVHNGSDSTPIISIDLDQDVFQSRPSANSESQFDYSAASSEAADVERVEGFGGIFTDSAAINYMSLSPQSRSNLIRFVLR</sequence>
<name>A0A1S3DRX3_DIACI</name>
<reference evidence="5" key="1">
    <citation type="submission" date="2025-08" db="UniProtKB">
        <authorList>
            <consortium name="RefSeq"/>
        </authorList>
    </citation>
    <scope>IDENTIFICATION</scope>
</reference>
<dbReference type="KEGG" id="dci:103523609"/>
<accession>A0A1S3DRX3</accession>
<evidence type="ECO:0000256" key="1">
    <source>
        <dbReference type="ARBA" id="ARBA00022729"/>
    </source>
</evidence>
<protein>
    <submittedName>
        <fullName evidence="5">Glucosylceramidase-like</fullName>
    </submittedName>
</protein>
<organism evidence="4 5">
    <name type="scientific">Diaphorina citri</name>
    <name type="common">Asian citrus psyllid</name>
    <dbReference type="NCBI Taxonomy" id="121845"/>
    <lineage>
        <taxon>Eukaryota</taxon>
        <taxon>Metazoa</taxon>
        <taxon>Ecdysozoa</taxon>
        <taxon>Arthropoda</taxon>
        <taxon>Hexapoda</taxon>
        <taxon>Insecta</taxon>
        <taxon>Pterygota</taxon>
        <taxon>Neoptera</taxon>
        <taxon>Paraneoptera</taxon>
        <taxon>Hemiptera</taxon>
        <taxon>Sternorrhyncha</taxon>
        <taxon>Psylloidea</taxon>
        <taxon>Psyllidae</taxon>
        <taxon>Diaphorininae</taxon>
        <taxon>Diaphorina</taxon>
    </lineage>
</organism>
<dbReference type="GO" id="GO:0004348">
    <property type="term" value="F:glucosylceramidase activity"/>
    <property type="evidence" value="ECO:0007669"/>
    <property type="project" value="InterPro"/>
</dbReference>
<evidence type="ECO:0000313" key="5">
    <source>
        <dbReference type="RefSeq" id="XP_008486863.1"/>
    </source>
</evidence>
<dbReference type="SUPFAM" id="SSF51011">
    <property type="entry name" value="Glycosyl hydrolase domain"/>
    <property type="match status" value="1"/>
</dbReference>
<dbReference type="GO" id="GO:0006665">
    <property type="term" value="P:sphingolipid metabolic process"/>
    <property type="evidence" value="ECO:0007669"/>
    <property type="project" value="InterPro"/>
</dbReference>